<keyword evidence="5 6" id="KW-0472">Membrane</keyword>
<dbReference type="GO" id="GO:0022857">
    <property type="term" value="F:transmembrane transporter activity"/>
    <property type="evidence" value="ECO:0007669"/>
    <property type="project" value="InterPro"/>
</dbReference>
<dbReference type="PANTHER" id="PTHR23505">
    <property type="entry name" value="SPINSTER"/>
    <property type="match status" value="1"/>
</dbReference>
<feature type="transmembrane region" description="Helical" evidence="6">
    <location>
        <begin position="57"/>
        <end position="76"/>
    </location>
</feature>
<evidence type="ECO:0000313" key="9">
    <source>
        <dbReference type="Proteomes" id="UP000255165"/>
    </source>
</evidence>
<feature type="transmembrane region" description="Helical" evidence="6">
    <location>
        <begin position="21"/>
        <end position="45"/>
    </location>
</feature>
<feature type="domain" description="Major facilitator superfamily (MFS) profile" evidence="7">
    <location>
        <begin position="23"/>
        <end position="134"/>
    </location>
</feature>
<dbReference type="Gene3D" id="1.20.1250.20">
    <property type="entry name" value="MFS general substrate transporter like domains"/>
    <property type="match status" value="1"/>
</dbReference>
<evidence type="ECO:0000256" key="6">
    <source>
        <dbReference type="SAM" id="Phobius"/>
    </source>
</evidence>
<evidence type="ECO:0000256" key="3">
    <source>
        <dbReference type="ARBA" id="ARBA00022692"/>
    </source>
</evidence>
<feature type="non-terminal residue" evidence="8">
    <location>
        <position position="134"/>
    </location>
</feature>
<feature type="transmembrane region" description="Helical" evidence="6">
    <location>
        <begin position="88"/>
        <end position="112"/>
    </location>
</feature>
<comment type="subcellular location">
    <subcellularLocation>
        <location evidence="1">Membrane</location>
        <topology evidence="1">Multi-pass membrane protein</topology>
    </subcellularLocation>
</comment>
<keyword evidence="3 6" id="KW-0812">Transmembrane</keyword>
<dbReference type="InterPro" id="IPR011701">
    <property type="entry name" value="MFS"/>
</dbReference>
<dbReference type="InterPro" id="IPR044770">
    <property type="entry name" value="MFS_spinster-like"/>
</dbReference>
<evidence type="ECO:0000256" key="4">
    <source>
        <dbReference type="ARBA" id="ARBA00022989"/>
    </source>
</evidence>
<dbReference type="InterPro" id="IPR036259">
    <property type="entry name" value="MFS_trans_sf"/>
</dbReference>
<evidence type="ECO:0000256" key="2">
    <source>
        <dbReference type="ARBA" id="ARBA00022448"/>
    </source>
</evidence>
<organism evidence="8 9">
    <name type="scientific">Cupriavidus lacunae</name>
    <dbReference type="NCBI Taxonomy" id="2666307"/>
    <lineage>
        <taxon>Bacteria</taxon>
        <taxon>Pseudomonadati</taxon>
        <taxon>Pseudomonadota</taxon>
        <taxon>Betaproteobacteria</taxon>
        <taxon>Burkholderiales</taxon>
        <taxon>Burkholderiaceae</taxon>
        <taxon>Cupriavidus</taxon>
    </lineage>
</organism>
<dbReference type="InterPro" id="IPR020846">
    <property type="entry name" value="MFS_dom"/>
</dbReference>
<evidence type="ECO:0000256" key="1">
    <source>
        <dbReference type="ARBA" id="ARBA00004141"/>
    </source>
</evidence>
<sequence>MQDLARVPVRTTAGSRAHYRYWFLFLLILVYASSFVDRIFISVVAQRIKAEMNLSDVQLGVLGGLAFSLLYATLSIPMARLAERRNRVMLISVSIAIWSAMTALCGTAGHFWHLLLYRLGVGIGEAGSTPTAHS</sequence>
<dbReference type="PANTHER" id="PTHR23505:SF79">
    <property type="entry name" value="PROTEIN SPINSTER"/>
    <property type="match status" value="1"/>
</dbReference>
<keyword evidence="4 6" id="KW-1133">Transmembrane helix</keyword>
<comment type="caution">
    <text evidence="8">The sequence shown here is derived from an EMBL/GenBank/DDBJ whole genome shotgun (WGS) entry which is preliminary data.</text>
</comment>
<dbReference type="Proteomes" id="UP000255165">
    <property type="component" value="Unassembled WGS sequence"/>
</dbReference>
<dbReference type="EMBL" id="QKWJ01000063">
    <property type="protein sequence ID" value="RDK06443.1"/>
    <property type="molecule type" value="Genomic_DNA"/>
</dbReference>
<evidence type="ECO:0000256" key="5">
    <source>
        <dbReference type="ARBA" id="ARBA00023136"/>
    </source>
</evidence>
<dbReference type="Pfam" id="PF07690">
    <property type="entry name" value="MFS_1"/>
    <property type="match status" value="1"/>
</dbReference>
<evidence type="ECO:0000313" key="8">
    <source>
        <dbReference type="EMBL" id="RDK06443.1"/>
    </source>
</evidence>
<gene>
    <name evidence="8" type="ORF">DN412_31585</name>
</gene>
<protein>
    <submittedName>
        <fullName evidence="8">MFS transporter</fullName>
    </submittedName>
</protein>
<evidence type="ECO:0000259" key="7">
    <source>
        <dbReference type="PROSITE" id="PS50850"/>
    </source>
</evidence>
<reference evidence="9" key="1">
    <citation type="submission" date="2018-06" db="EMBL/GenBank/DDBJ databases">
        <authorList>
            <person name="Feng T."/>
            <person name="Jeon C.O."/>
        </authorList>
    </citation>
    <scope>NUCLEOTIDE SEQUENCE [LARGE SCALE GENOMIC DNA]</scope>
    <source>
        <strain evidence="9">S23</strain>
    </source>
</reference>
<keyword evidence="9" id="KW-1185">Reference proteome</keyword>
<proteinExistence type="predicted"/>
<dbReference type="SUPFAM" id="SSF103473">
    <property type="entry name" value="MFS general substrate transporter"/>
    <property type="match status" value="1"/>
</dbReference>
<name>A0A370NLI0_9BURK</name>
<dbReference type="RefSeq" id="WP_115215180.1">
    <property type="nucleotide sequence ID" value="NZ_QKWJ01000063.1"/>
</dbReference>
<dbReference type="PROSITE" id="PS50850">
    <property type="entry name" value="MFS"/>
    <property type="match status" value="1"/>
</dbReference>
<dbReference type="GO" id="GO:0016020">
    <property type="term" value="C:membrane"/>
    <property type="evidence" value="ECO:0007669"/>
    <property type="project" value="UniProtKB-SubCell"/>
</dbReference>
<accession>A0A370NLI0</accession>
<dbReference type="AlphaFoldDB" id="A0A370NLI0"/>
<keyword evidence="2" id="KW-0813">Transport</keyword>